<dbReference type="GeneID" id="36291756"/>
<gene>
    <name evidence="2" type="ORF">VC83_08716</name>
</gene>
<dbReference type="eggNOG" id="KOG3043">
    <property type="taxonomic scope" value="Eukaryota"/>
</dbReference>
<dbReference type="Proteomes" id="UP000077154">
    <property type="component" value="Unassembled WGS sequence"/>
</dbReference>
<proteinExistence type="predicted"/>
<dbReference type="GO" id="GO:0016787">
    <property type="term" value="F:hydrolase activity"/>
    <property type="evidence" value="ECO:0007669"/>
    <property type="project" value="InterPro"/>
</dbReference>
<sequence>MSGVPCRDCVGGTLSDKTPTGTETTIHGLPTYVALPEGESKGLIVYIPDAFGWKLNNNRVLADQYAKKGGFTVYLPEFMDGHGVNEMLLDHLGFITAPASWYTTLLEKPIYILQAIQHMVPFAIRCRESVTMPRVLEFVKALRASPETANLKIGAAGFCWGGLHAVKLAHDTPSSRVHRYGSEAGEVKPLIDAAFTAHPSTLKVPTDITGVTVPLSIAVGDVDFVMKFPDVEKAKSILEKKGDDHEVVIYPGAKHGFAVRGDPRDPKQKEQEEQAEQQAIRWFSKWLS</sequence>
<dbReference type="InterPro" id="IPR002925">
    <property type="entry name" value="Dienelactn_hydro"/>
</dbReference>
<dbReference type="PANTHER" id="PTHR17630">
    <property type="entry name" value="DIENELACTONE HYDROLASE"/>
    <property type="match status" value="1"/>
</dbReference>
<dbReference type="PANTHER" id="PTHR17630:SF105">
    <property type="entry name" value="DIENELACTONE HYDROLASE FAMILY PROTEIN (AFU_ORTHOLOGUE AFUA_4G08790)"/>
    <property type="match status" value="1"/>
</dbReference>
<organism evidence="2">
    <name type="scientific">Pseudogymnoascus destructans</name>
    <dbReference type="NCBI Taxonomy" id="655981"/>
    <lineage>
        <taxon>Eukaryota</taxon>
        <taxon>Fungi</taxon>
        <taxon>Dikarya</taxon>
        <taxon>Ascomycota</taxon>
        <taxon>Pezizomycotina</taxon>
        <taxon>Leotiomycetes</taxon>
        <taxon>Thelebolales</taxon>
        <taxon>Thelebolaceae</taxon>
        <taxon>Pseudogymnoascus</taxon>
    </lineage>
</organism>
<reference evidence="2" key="1">
    <citation type="submission" date="2016-03" db="EMBL/GenBank/DDBJ databases">
        <title>Updated assembly of Pseudogymnoascus destructans, the fungus causing white-nose syndrome of bats.</title>
        <authorList>
            <person name="Palmer J.M."/>
            <person name="Drees K.P."/>
            <person name="Foster J.T."/>
            <person name="Lindner D.L."/>
        </authorList>
    </citation>
    <scope>NUCLEOTIDE SEQUENCE [LARGE SCALE GENOMIC DNA]</scope>
    <source>
        <strain evidence="2">20631-21</strain>
    </source>
</reference>
<dbReference type="InterPro" id="IPR029058">
    <property type="entry name" value="AB_hydrolase_fold"/>
</dbReference>
<evidence type="ECO:0000259" key="1">
    <source>
        <dbReference type="Pfam" id="PF01738"/>
    </source>
</evidence>
<feature type="domain" description="Dienelactone hydrolase" evidence="1">
    <location>
        <begin position="30"/>
        <end position="285"/>
    </location>
</feature>
<dbReference type="VEuPathDB" id="FungiDB:GMDG_04038"/>
<dbReference type="EMBL" id="KV441412">
    <property type="protein sequence ID" value="OAF55042.1"/>
    <property type="molecule type" value="Genomic_DNA"/>
</dbReference>
<name>A0A177A0N5_9PEZI</name>
<dbReference type="Pfam" id="PF01738">
    <property type="entry name" value="DLH"/>
    <property type="match status" value="1"/>
</dbReference>
<dbReference type="Gene3D" id="3.40.50.1820">
    <property type="entry name" value="alpha/beta hydrolase"/>
    <property type="match status" value="1"/>
</dbReference>
<dbReference type="RefSeq" id="XP_024320345.1">
    <property type="nucleotide sequence ID" value="XM_024472261.1"/>
</dbReference>
<accession>A0A177A0N5</accession>
<evidence type="ECO:0000313" key="2">
    <source>
        <dbReference type="EMBL" id="OAF55042.1"/>
    </source>
</evidence>
<protein>
    <recommendedName>
        <fullName evidence="1">Dienelactone hydrolase domain-containing protein</fullName>
    </recommendedName>
</protein>
<dbReference type="SUPFAM" id="SSF53474">
    <property type="entry name" value="alpha/beta-Hydrolases"/>
    <property type="match status" value="1"/>
</dbReference>
<dbReference type="OrthoDB" id="17560at2759"/>
<dbReference type="AlphaFoldDB" id="A0A177A0N5"/>